<dbReference type="Proteomes" id="UP000580250">
    <property type="component" value="Unassembled WGS sequence"/>
</dbReference>
<proteinExistence type="predicted"/>
<evidence type="ECO:0000313" key="2">
    <source>
        <dbReference type="EMBL" id="CAD2192450.1"/>
    </source>
</evidence>
<accession>A0A6V7WZI6</accession>
<sequence length="312" mass="35733">MHFDIKLVQQISSSNSDPRLRKIAEKQFDLVSKTLEQQQANQQKNNFNEGIFTPTEQIKKEIENREDISDVNYETGLQDPRTKDPRRKREISGISSTSSLDEAELVKKQMAALEAAAKQQQNCEQSSQLFSTQLGIRQQLGLPPPTINFQLPPPPAFLPGNPMGNQFFTVPPPPPPFSLQQQQQLPQNFSTPPPSTYQQINQIVTSSHQNLEAQTFNTEQLPCSSDPSKSSNSSFEKIHSETSSFPSYQYSRGYRGRRGRYSTNYHHHHQQQHYREHNQQNIRRSESPPKQQQQEENVSTSSTISLREKTKK</sequence>
<feature type="region of interest" description="Disordered" evidence="1">
    <location>
        <begin position="167"/>
        <end position="196"/>
    </location>
</feature>
<gene>
    <name evidence="2" type="ORF">MENT_LOCUS45340</name>
</gene>
<feature type="region of interest" description="Disordered" evidence="1">
    <location>
        <begin position="218"/>
        <end position="312"/>
    </location>
</feature>
<dbReference type="EMBL" id="CAJEWN010000949">
    <property type="protein sequence ID" value="CAD2192450.1"/>
    <property type="molecule type" value="Genomic_DNA"/>
</dbReference>
<feature type="compositionally biased region" description="Basic residues" evidence="1">
    <location>
        <begin position="254"/>
        <end position="272"/>
    </location>
</feature>
<reference evidence="2 3" key="1">
    <citation type="submission" date="2020-08" db="EMBL/GenBank/DDBJ databases">
        <authorList>
            <person name="Koutsovoulos G."/>
            <person name="Danchin GJ E."/>
        </authorList>
    </citation>
    <scope>NUCLEOTIDE SEQUENCE [LARGE SCALE GENOMIC DNA]</scope>
</reference>
<comment type="caution">
    <text evidence="2">The sequence shown here is derived from an EMBL/GenBank/DDBJ whole genome shotgun (WGS) entry which is preliminary data.</text>
</comment>
<dbReference type="AlphaFoldDB" id="A0A6V7WZI6"/>
<feature type="compositionally biased region" description="Basic and acidic residues" evidence="1">
    <location>
        <begin position="273"/>
        <end position="287"/>
    </location>
</feature>
<feature type="region of interest" description="Disordered" evidence="1">
    <location>
        <begin position="62"/>
        <end position="95"/>
    </location>
</feature>
<name>A0A6V7WZI6_MELEN</name>
<evidence type="ECO:0000256" key="1">
    <source>
        <dbReference type="SAM" id="MobiDB-lite"/>
    </source>
</evidence>
<evidence type="ECO:0000313" key="3">
    <source>
        <dbReference type="Proteomes" id="UP000580250"/>
    </source>
</evidence>
<feature type="compositionally biased region" description="Low complexity" evidence="1">
    <location>
        <begin position="178"/>
        <end position="190"/>
    </location>
</feature>
<organism evidence="2 3">
    <name type="scientific">Meloidogyne enterolobii</name>
    <name type="common">Root-knot nematode worm</name>
    <name type="synonym">Meloidogyne mayaguensis</name>
    <dbReference type="NCBI Taxonomy" id="390850"/>
    <lineage>
        <taxon>Eukaryota</taxon>
        <taxon>Metazoa</taxon>
        <taxon>Ecdysozoa</taxon>
        <taxon>Nematoda</taxon>
        <taxon>Chromadorea</taxon>
        <taxon>Rhabditida</taxon>
        <taxon>Tylenchina</taxon>
        <taxon>Tylenchomorpha</taxon>
        <taxon>Tylenchoidea</taxon>
        <taxon>Meloidogynidae</taxon>
        <taxon>Meloidogyninae</taxon>
        <taxon>Meloidogyne</taxon>
    </lineage>
</organism>
<protein>
    <submittedName>
        <fullName evidence="2">Uncharacterized protein</fullName>
    </submittedName>
</protein>
<feature type="compositionally biased region" description="Low complexity" evidence="1">
    <location>
        <begin position="224"/>
        <end position="234"/>
    </location>
</feature>